<evidence type="ECO:0000313" key="3">
    <source>
        <dbReference type="Proteomes" id="UP000317646"/>
    </source>
</evidence>
<feature type="transmembrane region" description="Helical" evidence="1">
    <location>
        <begin position="126"/>
        <end position="149"/>
    </location>
</feature>
<evidence type="ECO:0000313" key="2">
    <source>
        <dbReference type="EMBL" id="TPG66499.1"/>
    </source>
</evidence>
<keyword evidence="1" id="KW-1133">Transmembrane helix</keyword>
<organism evidence="2 3">
    <name type="scientific">Hymenobacter nivis</name>
    <dbReference type="NCBI Taxonomy" id="1850093"/>
    <lineage>
        <taxon>Bacteria</taxon>
        <taxon>Pseudomonadati</taxon>
        <taxon>Bacteroidota</taxon>
        <taxon>Cytophagia</taxon>
        <taxon>Cytophagales</taxon>
        <taxon>Hymenobacteraceae</taxon>
        <taxon>Hymenobacter</taxon>
    </lineage>
</organism>
<protein>
    <recommendedName>
        <fullName evidence="4">SH3 domain-containing protein</fullName>
    </recommendedName>
</protein>
<proteinExistence type="predicted"/>
<reference evidence="2 3" key="1">
    <citation type="journal article" date="2019" name="Environ. Microbiol.">
        <title>Species interactions and distinct microbial communities in high Arctic permafrost affected cryosols are associated with the CH4 and CO2 gas fluxes.</title>
        <authorList>
            <person name="Altshuler I."/>
            <person name="Hamel J."/>
            <person name="Turney S."/>
            <person name="Magnuson E."/>
            <person name="Levesque R."/>
            <person name="Greer C."/>
            <person name="Whyte L.G."/>
        </authorList>
    </citation>
    <scope>NUCLEOTIDE SEQUENCE [LARGE SCALE GENOMIC DNA]</scope>
    <source>
        <strain evidence="2 3">S9.2P</strain>
    </source>
</reference>
<dbReference type="AlphaFoldDB" id="A0A502GW58"/>
<dbReference type="EMBL" id="RCYZ01000003">
    <property type="protein sequence ID" value="TPG66499.1"/>
    <property type="molecule type" value="Genomic_DNA"/>
</dbReference>
<comment type="caution">
    <text evidence="2">The sequence shown here is derived from an EMBL/GenBank/DDBJ whole genome shotgun (WGS) entry which is preliminary data.</text>
</comment>
<keyword evidence="1" id="KW-0812">Transmembrane</keyword>
<evidence type="ECO:0008006" key="4">
    <source>
        <dbReference type="Google" id="ProtNLM"/>
    </source>
</evidence>
<sequence>MALPFWGLGADGGLKKNLPATAAATAGAPLGVDSLLAARQYAAATALLRRQVWGQQRASARALLQLAYAQQQLGHYPAALLYLGLAQARQPRLDTWRQQAALAARHRLVGYPTTWQQELRVRAQRYYYPGLQLLLAGAVLGAVGLGWRWRRTRPAAWLGYAGYLGVAGAYLLALAPAPVGLVARPGAVLMAGPGAGAAWLSTAAAGDRLLVLGHEDIWLRVRWQDRVAYVREADTFVIE</sequence>
<accession>A0A502GW58</accession>
<keyword evidence="3" id="KW-1185">Reference proteome</keyword>
<dbReference type="Proteomes" id="UP000317646">
    <property type="component" value="Unassembled WGS sequence"/>
</dbReference>
<keyword evidence="1" id="KW-0472">Membrane</keyword>
<gene>
    <name evidence="2" type="ORF">EAH73_08820</name>
</gene>
<feature type="transmembrane region" description="Helical" evidence="1">
    <location>
        <begin position="155"/>
        <end position="175"/>
    </location>
</feature>
<evidence type="ECO:0000256" key="1">
    <source>
        <dbReference type="SAM" id="Phobius"/>
    </source>
</evidence>
<name>A0A502GW58_9BACT</name>